<organism evidence="2 3">
    <name type="scientific">Bifiguratus adelaidae</name>
    <dbReference type="NCBI Taxonomy" id="1938954"/>
    <lineage>
        <taxon>Eukaryota</taxon>
        <taxon>Fungi</taxon>
        <taxon>Fungi incertae sedis</taxon>
        <taxon>Mucoromycota</taxon>
        <taxon>Mucoromycotina</taxon>
        <taxon>Endogonomycetes</taxon>
        <taxon>Endogonales</taxon>
        <taxon>Endogonales incertae sedis</taxon>
        <taxon>Bifiguratus</taxon>
    </lineage>
</organism>
<dbReference type="EMBL" id="MVBO01000020">
    <property type="protein sequence ID" value="OZJ05210.1"/>
    <property type="molecule type" value="Genomic_DNA"/>
</dbReference>
<accession>A0A261Y3K5</accession>
<sequence length="201" mass="22654">MDSIGLVHPTDPSPLSRKHAAEDQQDTVQRQDNDTLPSPSGRRPSVTQTALFSPEIATQLTVLTQHVRKLQSGPETFAQSIPYLAKIVSLLENQPVGTTTGQTDRDRKGRDWLIKAYLDLGSARLYIDDTIKAEHDLKICLDLLRKASVAQDKNYAYKDRTLVVTKLLKECYEKLGRQEMMQQMERIEEKVRIGSSVADMS</sequence>
<feature type="compositionally biased region" description="Polar residues" evidence="1">
    <location>
        <begin position="26"/>
        <end position="38"/>
    </location>
</feature>
<evidence type="ECO:0000313" key="3">
    <source>
        <dbReference type="Proteomes" id="UP000242875"/>
    </source>
</evidence>
<dbReference type="AlphaFoldDB" id="A0A261Y3K5"/>
<reference evidence="2 3" key="1">
    <citation type="journal article" date="2017" name="Mycologia">
        <title>Bifiguratus adelaidae, gen. et sp. nov., a new member of Mucoromycotina in endophytic and soil-dwelling habitats.</title>
        <authorList>
            <person name="Torres-Cruz T.J."/>
            <person name="Billingsley Tobias T.L."/>
            <person name="Almatruk M."/>
            <person name="Hesse C."/>
            <person name="Kuske C.R."/>
            <person name="Desiro A."/>
            <person name="Benucci G.M."/>
            <person name="Bonito G."/>
            <person name="Stajich J.E."/>
            <person name="Dunlap C."/>
            <person name="Arnold A.E."/>
            <person name="Porras-Alfaro A."/>
        </authorList>
    </citation>
    <scope>NUCLEOTIDE SEQUENCE [LARGE SCALE GENOMIC DNA]</scope>
    <source>
        <strain evidence="2 3">AZ0501</strain>
    </source>
</reference>
<keyword evidence="3" id="KW-1185">Reference proteome</keyword>
<evidence type="ECO:0000313" key="2">
    <source>
        <dbReference type="EMBL" id="OZJ05210.1"/>
    </source>
</evidence>
<proteinExistence type="predicted"/>
<gene>
    <name evidence="2" type="ORF">BZG36_02431</name>
</gene>
<dbReference type="OrthoDB" id="2244108at2759"/>
<feature type="region of interest" description="Disordered" evidence="1">
    <location>
        <begin position="1"/>
        <end position="46"/>
    </location>
</feature>
<comment type="caution">
    <text evidence="2">The sequence shown here is derived from an EMBL/GenBank/DDBJ whole genome shotgun (WGS) entry which is preliminary data.</text>
</comment>
<name>A0A261Y3K5_9FUNG</name>
<evidence type="ECO:0000256" key="1">
    <source>
        <dbReference type="SAM" id="MobiDB-lite"/>
    </source>
</evidence>
<dbReference type="Proteomes" id="UP000242875">
    <property type="component" value="Unassembled WGS sequence"/>
</dbReference>
<protein>
    <submittedName>
        <fullName evidence="2">Uncharacterized protein</fullName>
    </submittedName>
</protein>